<proteinExistence type="predicted"/>
<sequence length="292" mass="31265">MAYYTGTANDLTALRQALIDACGLEGWSWNGTSEVLSKGSMFLRLQIVSGYLTLLGRTSATAGDAPGVVRIGQIGSRPLVFPLAYEIFVFAGEVYLIVNYSVDYYQWCAFGQSTVQGLPGTGLWLGASLGSAAASNGIDLYAQSGGSGAPTVAPALFWAADNQNTANRGCWVHSDLDAQGWWLTQTLGGFPVGIRAAAPLIGLLPNAWNSEAVLLPIRAFKVRPSSKVSLTADLANARYTRVDNYAPGEIVTLGPDRWKVFPWYRKNTASRNGGSNIDHSGTFGWAIRYEGP</sequence>
<gene>
    <name evidence="1" type="ORF">SAMN04244572_02392</name>
</gene>
<evidence type="ECO:0000313" key="1">
    <source>
        <dbReference type="EMBL" id="SEI99838.1"/>
    </source>
</evidence>
<dbReference type="EMBL" id="FNYQ01000037">
    <property type="protein sequence ID" value="SEI99838.1"/>
    <property type="molecule type" value="Genomic_DNA"/>
</dbReference>
<dbReference type="RefSeq" id="WP_090731832.1">
    <property type="nucleotide sequence ID" value="NZ_FNYQ01000037.1"/>
</dbReference>
<name>A0A1H6V5N7_9GAMM</name>
<reference evidence="1 2" key="1">
    <citation type="submission" date="2016-10" db="EMBL/GenBank/DDBJ databases">
        <authorList>
            <person name="de Groot N.N."/>
        </authorList>
    </citation>
    <scope>NUCLEOTIDE SEQUENCE [LARGE SCALE GENOMIC DNA]</scope>
    <source>
        <strain evidence="1 2">DSM 373</strain>
    </source>
</reference>
<dbReference type="Proteomes" id="UP000199250">
    <property type="component" value="Unassembled WGS sequence"/>
</dbReference>
<accession>A0A1H6V5N7</accession>
<organism evidence="1 2">
    <name type="scientific">Azotobacter beijerinckii</name>
    <dbReference type="NCBI Taxonomy" id="170623"/>
    <lineage>
        <taxon>Bacteria</taxon>
        <taxon>Pseudomonadati</taxon>
        <taxon>Pseudomonadota</taxon>
        <taxon>Gammaproteobacteria</taxon>
        <taxon>Pseudomonadales</taxon>
        <taxon>Pseudomonadaceae</taxon>
        <taxon>Azotobacter</taxon>
    </lineage>
</organism>
<dbReference type="AlphaFoldDB" id="A0A1H6V5N7"/>
<evidence type="ECO:0000313" key="2">
    <source>
        <dbReference type="Proteomes" id="UP000199250"/>
    </source>
</evidence>
<dbReference type="OrthoDB" id="6015083at2"/>
<protein>
    <submittedName>
        <fullName evidence="1">Uncharacterized protein</fullName>
    </submittedName>
</protein>